<evidence type="ECO:0000256" key="1">
    <source>
        <dbReference type="SAM" id="MobiDB-lite"/>
    </source>
</evidence>
<accession>A0A4R4UGD9</accession>
<evidence type="ECO:0000313" key="4">
    <source>
        <dbReference type="EMBL" id="TDC89086.1"/>
    </source>
</evidence>
<evidence type="ECO:0008006" key="6">
    <source>
        <dbReference type="Google" id="ProtNLM"/>
    </source>
</evidence>
<dbReference type="EMBL" id="SMKV01000036">
    <property type="protein sequence ID" value="TDC89086.1"/>
    <property type="molecule type" value="Genomic_DNA"/>
</dbReference>
<feature type="signal peptide" evidence="3">
    <location>
        <begin position="1"/>
        <end position="27"/>
    </location>
</feature>
<dbReference type="OrthoDB" id="3676216at2"/>
<reference evidence="4 5" key="1">
    <citation type="submission" date="2019-03" db="EMBL/GenBank/DDBJ databases">
        <title>Draft genome sequences of novel Actinobacteria.</title>
        <authorList>
            <person name="Sahin N."/>
            <person name="Ay H."/>
            <person name="Saygin H."/>
        </authorList>
    </citation>
    <scope>NUCLEOTIDE SEQUENCE [LARGE SCALE GENOMIC DNA]</scope>
    <source>
        <strain evidence="4 5">16K404</strain>
    </source>
</reference>
<dbReference type="Proteomes" id="UP000294744">
    <property type="component" value="Unassembled WGS sequence"/>
</dbReference>
<feature type="compositionally biased region" description="Pro residues" evidence="1">
    <location>
        <begin position="34"/>
        <end position="45"/>
    </location>
</feature>
<keyword evidence="2" id="KW-0812">Transmembrane</keyword>
<feature type="region of interest" description="Disordered" evidence="1">
    <location>
        <begin position="138"/>
        <end position="158"/>
    </location>
</feature>
<comment type="caution">
    <text evidence="4">The sequence shown here is derived from an EMBL/GenBank/DDBJ whole genome shotgun (WGS) entry which is preliminary data.</text>
</comment>
<keyword evidence="5" id="KW-1185">Reference proteome</keyword>
<proteinExistence type="predicted"/>
<evidence type="ECO:0000313" key="5">
    <source>
        <dbReference type="Proteomes" id="UP000294744"/>
    </source>
</evidence>
<evidence type="ECO:0000256" key="3">
    <source>
        <dbReference type="SAM" id="SignalP"/>
    </source>
</evidence>
<keyword evidence="3" id="KW-0732">Signal</keyword>
<keyword evidence="2" id="KW-0472">Membrane</keyword>
<feature type="compositionally biased region" description="Polar residues" evidence="1">
    <location>
        <begin position="140"/>
        <end position="156"/>
    </location>
</feature>
<dbReference type="RefSeq" id="WP_132626395.1">
    <property type="nucleotide sequence ID" value="NZ_SMKV01000036.1"/>
</dbReference>
<sequence length="456" mass="46991">MRVFRRLSACAAVTLAITGMSMPAAMAQSTYPTTPTPQPQDPNQPPGRVLEDIPRPVIGEAGTMLGIVRLLPATAPGDAFFNDPEFEGQLPKQAVLEAGMGRAVAQVNSEAYLAHEHSVAEASPFGIGITGHVPQVPGGLSQNALSDHESPTTSALAPSPADQLVRLSGLNGTVHARWDQETGPCGVAPLSEARYSMASGSALNQVPGLGGSVLEVPSIAEARSSVRLTDVPGQTGKAVTSTSELQISQVKLFSGSPQEISVDVVGRPVVVATATGDPATARVDHTAPVLRISQGSHEIAVLDAGNPTEDVPIPAIPGLDQRGLDLGVLRLSLGELEREAMGNEIRGTTRLFDLELLDGTELGLPTALAQVSFGEQVARAAAPAGGVNCDPPVAGAAGGSQATPAAHHQARTEPLALTSGSYFPIFWTGAGLLLLGSILVAAMPRTNVKPDQLINR</sequence>
<organism evidence="4 5">
    <name type="scientific">Saccharopolyspora aridisoli</name>
    <dbReference type="NCBI Taxonomy" id="2530385"/>
    <lineage>
        <taxon>Bacteria</taxon>
        <taxon>Bacillati</taxon>
        <taxon>Actinomycetota</taxon>
        <taxon>Actinomycetes</taxon>
        <taxon>Pseudonocardiales</taxon>
        <taxon>Pseudonocardiaceae</taxon>
        <taxon>Saccharopolyspora</taxon>
    </lineage>
</organism>
<keyword evidence="2" id="KW-1133">Transmembrane helix</keyword>
<dbReference type="AlphaFoldDB" id="A0A4R4UGD9"/>
<feature type="region of interest" description="Disordered" evidence="1">
    <location>
        <begin position="27"/>
        <end position="49"/>
    </location>
</feature>
<gene>
    <name evidence="4" type="ORF">E1161_22240</name>
</gene>
<feature type="transmembrane region" description="Helical" evidence="2">
    <location>
        <begin position="422"/>
        <end position="442"/>
    </location>
</feature>
<feature type="chain" id="PRO_5020289693" description="Ig-like domain repeat protein" evidence="3">
    <location>
        <begin position="28"/>
        <end position="456"/>
    </location>
</feature>
<evidence type="ECO:0000256" key="2">
    <source>
        <dbReference type="SAM" id="Phobius"/>
    </source>
</evidence>
<protein>
    <recommendedName>
        <fullName evidence="6">Ig-like domain repeat protein</fullName>
    </recommendedName>
</protein>
<name>A0A4R4UGD9_9PSEU</name>